<protein>
    <recommendedName>
        <fullName evidence="3">Lipoprotein</fullName>
    </recommendedName>
</protein>
<evidence type="ECO:0000313" key="1">
    <source>
        <dbReference type="EMBL" id="MBB6070009.1"/>
    </source>
</evidence>
<dbReference type="PROSITE" id="PS51257">
    <property type="entry name" value="PROKAR_LIPOPROTEIN"/>
    <property type="match status" value="1"/>
</dbReference>
<comment type="caution">
    <text evidence="1">The sequence shown here is derived from an EMBL/GenBank/DDBJ whole genome shotgun (WGS) entry which is preliminary data.</text>
</comment>
<gene>
    <name evidence="1" type="ORF">HNQ61_001626</name>
</gene>
<reference evidence="1 2" key="1">
    <citation type="submission" date="2020-08" db="EMBL/GenBank/DDBJ databases">
        <title>Genomic Encyclopedia of Type Strains, Phase IV (KMG-IV): sequencing the most valuable type-strain genomes for metagenomic binning, comparative biology and taxonomic classification.</title>
        <authorList>
            <person name="Goeker M."/>
        </authorList>
    </citation>
    <scope>NUCLEOTIDE SEQUENCE [LARGE SCALE GENOMIC DNA]</scope>
    <source>
        <strain evidence="1 2">DSM 29007</strain>
    </source>
</reference>
<dbReference type="AlphaFoldDB" id="A0A841GTQ7"/>
<dbReference type="RefSeq" id="WP_170039701.1">
    <property type="nucleotide sequence ID" value="NZ_JABDTL010000002.1"/>
</dbReference>
<dbReference type="EMBL" id="JACHIA010000003">
    <property type="protein sequence ID" value="MBB6070009.1"/>
    <property type="molecule type" value="Genomic_DNA"/>
</dbReference>
<sequence>MRSPKHALAVIGILSASGCDSLPTRSDSTASVETELPVFANAGESSICTNRAVPSGYVVISATLSPSCPGYSSYGSVAGQINSVTVRKPTSGLTICAGWPTPGGDVDQFPPLGYVVVASTSTAACPDRNSYARANGYTNALTIQTLASPITICGAWPIARGIAEPQRAIPVGYVVVSMSHSKSCYNYRSGGGDFNALTLRTPSSPMTICAGWPIVLGYAEQRIPSGYVVTGIATTVACPNYYPGGGKANALEIRTLTSPITICGTWPIPTGVAEPQRAIPEGYVVVSTSSIKSCYNYRPGSGDFNALTLRTPSSPMTICSGWPIVLGYAEQRIPPGYVVTGMTTTVACPNYYPGGGNPNAFVIRTPTSPMTICKGWPFLLGYAYQAIPSGYVLASRTNSTACPGYDPFHGELNAMNIRRK</sequence>
<evidence type="ECO:0000313" key="2">
    <source>
        <dbReference type="Proteomes" id="UP000582837"/>
    </source>
</evidence>
<accession>A0A841GTQ7</accession>
<name>A0A841GTQ7_9BACT</name>
<proteinExistence type="predicted"/>
<organism evidence="1 2">
    <name type="scientific">Longimicrobium terrae</name>
    <dbReference type="NCBI Taxonomy" id="1639882"/>
    <lineage>
        <taxon>Bacteria</taxon>
        <taxon>Pseudomonadati</taxon>
        <taxon>Gemmatimonadota</taxon>
        <taxon>Longimicrobiia</taxon>
        <taxon>Longimicrobiales</taxon>
        <taxon>Longimicrobiaceae</taxon>
        <taxon>Longimicrobium</taxon>
    </lineage>
</organism>
<keyword evidence="2" id="KW-1185">Reference proteome</keyword>
<dbReference type="Proteomes" id="UP000582837">
    <property type="component" value="Unassembled WGS sequence"/>
</dbReference>
<evidence type="ECO:0008006" key="3">
    <source>
        <dbReference type="Google" id="ProtNLM"/>
    </source>
</evidence>